<reference evidence="2" key="2">
    <citation type="submission" date="2021-08" db="EMBL/GenBank/DDBJ databases">
        <authorList>
            <person name="Gostincar C."/>
            <person name="Sun X."/>
            <person name="Song Z."/>
            <person name="Gunde-Cimerman N."/>
        </authorList>
    </citation>
    <scope>NUCLEOTIDE SEQUENCE</scope>
    <source>
        <strain evidence="2">EXF-9298</strain>
    </source>
</reference>
<evidence type="ECO:0000313" key="3">
    <source>
        <dbReference type="Proteomes" id="UP000729357"/>
    </source>
</evidence>
<feature type="compositionally biased region" description="Basic and acidic residues" evidence="1">
    <location>
        <begin position="78"/>
        <end position="95"/>
    </location>
</feature>
<dbReference type="Proteomes" id="UP000729357">
    <property type="component" value="Unassembled WGS sequence"/>
</dbReference>
<proteinExistence type="predicted"/>
<reference evidence="2" key="1">
    <citation type="journal article" date="2021" name="J Fungi (Basel)">
        <title>Virulence traits and population genomics of the black yeast Aureobasidium melanogenum.</title>
        <authorList>
            <person name="Cernosa A."/>
            <person name="Sun X."/>
            <person name="Gostincar C."/>
            <person name="Fang C."/>
            <person name="Gunde-Cimerman N."/>
            <person name="Song Z."/>
        </authorList>
    </citation>
    <scope>NUCLEOTIDE SEQUENCE</scope>
    <source>
        <strain evidence="2">EXF-9298</strain>
    </source>
</reference>
<dbReference type="EMBL" id="JAHFXS010000605">
    <property type="protein sequence ID" value="KAG9983378.1"/>
    <property type="molecule type" value="Genomic_DNA"/>
</dbReference>
<name>A0A9P8FUX6_AURME</name>
<feature type="region of interest" description="Disordered" evidence="1">
    <location>
        <begin position="184"/>
        <end position="276"/>
    </location>
</feature>
<comment type="caution">
    <text evidence="2">The sequence shown here is derived from an EMBL/GenBank/DDBJ whole genome shotgun (WGS) entry which is preliminary data.</text>
</comment>
<organism evidence="2 3">
    <name type="scientific">Aureobasidium melanogenum</name>
    <name type="common">Aureobasidium pullulans var. melanogenum</name>
    <dbReference type="NCBI Taxonomy" id="46634"/>
    <lineage>
        <taxon>Eukaryota</taxon>
        <taxon>Fungi</taxon>
        <taxon>Dikarya</taxon>
        <taxon>Ascomycota</taxon>
        <taxon>Pezizomycotina</taxon>
        <taxon>Dothideomycetes</taxon>
        <taxon>Dothideomycetidae</taxon>
        <taxon>Dothideales</taxon>
        <taxon>Saccotheciaceae</taxon>
        <taxon>Aureobasidium</taxon>
    </lineage>
</organism>
<dbReference type="AlphaFoldDB" id="A0A9P8FUX6"/>
<protein>
    <submittedName>
        <fullName evidence="2">Uncharacterized protein</fullName>
    </submittedName>
</protein>
<feature type="region of interest" description="Disordered" evidence="1">
    <location>
        <begin position="69"/>
        <end position="104"/>
    </location>
</feature>
<evidence type="ECO:0000313" key="2">
    <source>
        <dbReference type="EMBL" id="KAG9983378.1"/>
    </source>
</evidence>
<accession>A0A9P8FUX6</accession>
<evidence type="ECO:0000256" key="1">
    <source>
        <dbReference type="SAM" id="MobiDB-lite"/>
    </source>
</evidence>
<gene>
    <name evidence="2" type="ORF">KCU98_g6133</name>
</gene>
<keyword evidence="3" id="KW-1185">Reference proteome</keyword>
<feature type="non-terminal residue" evidence="2">
    <location>
        <position position="323"/>
    </location>
</feature>
<sequence length="323" mass="35037">MAVHATSFVTIVKTVLEDKAVSRVDISTALDHKSFSELSKISRRGENHLAETPSMTRIYITSPYTTDFEIPLTPQPAEKSKSEESNDEEGWKDITDTPTSASTTPAEVIQTITRTQSAAGAPVRNTGIPNIHPSVAVPIYTDIPSDWPPEVGPNANPYMQPPLFPEIVNPGYVATTTSKTQVLANREVGPDAPGDVLPSKSTRSTKITKSTKSTKTIKSTKTKKSTKHTKSTKSTKSTGSIKPSRSIKPTRSIRPTRSIKPTKPINHTRFTTFTTSTTSTRSTTYTTFTTWTPPTTSTKTPGNACDIYPYPDGYCNASGTPTP</sequence>
<feature type="compositionally biased region" description="Basic residues" evidence="1">
    <location>
        <begin position="218"/>
        <end position="233"/>
    </location>
</feature>
<feature type="compositionally biased region" description="Low complexity" evidence="1">
    <location>
        <begin position="199"/>
        <end position="217"/>
    </location>
</feature>